<protein>
    <submittedName>
        <fullName evidence="1">Uncharacterized protein</fullName>
    </submittedName>
</protein>
<evidence type="ECO:0000313" key="1">
    <source>
        <dbReference type="EMBL" id="MBX67557.1"/>
    </source>
</evidence>
<sequence>MLSRCCIYSSVKKWTTKHFYE</sequence>
<dbReference type="EMBL" id="GGEC01087073">
    <property type="protein sequence ID" value="MBX67557.1"/>
    <property type="molecule type" value="Transcribed_RNA"/>
</dbReference>
<proteinExistence type="predicted"/>
<dbReference type="AlphaFoldDB" id="A0A2P2QKX7"/>
<reference evidence="1" key="1">
    <citation type="submission" date="2018-02" db="EMBL/GenBank/DDBJ databases">
        <title>Rhizophora mucronata_Transcriptome.</title>
        <authorList>
            <person name="Meera S.P."/>
            <person name="Sreeshan A."/>
            <person name="Augustine A."/>
        </authorList>
    </citation>
    <scope>NUCLEOTIDE SEQUENCE</scope>
    <source>
        <tissue evidence="1">Leaf</tissue>
    </source>
</reference>
<name>A0A2P2QKX7_RHIMU</name>
<organism evidence="1">
    <name type="scientific">Rhizophora mucronata</name>
    <name type="common">Asiatic mangrove</name>
    <dbReference type="NCBI Taxonomy" id="61149"/>
    <lineage>
        <taxon>Eukaryota</taxon>
        <taxon>Viridiplantae</taxon>
        <taxon>Streptophyta</taxon>
        <taxon>Embryophyta</taxon>
        <taxon>Tracheophyta</taxon>
        <taxon>Spermatophyta</taxon>
        <taxon>Magnoliopsida</taxon>
        <taxon>eudicotyledons</taxon>
        <taxon>Gunneridae</taxon>
        <taxon>Pentapetalae</taxon>
        <taxon>rosids</taxon>
        <taxon>fabids</taxon>
        <taxon>Malpighiales</taxon>
        <taxon>Rhizophoraceae</taxon>
        <taxon>Rhizophora</taxon>
    </lineage>
</organism>
<accession>A0A2P2QKX7</accession>